<dbReference type="SUPFAM" id="SSF53474">
    <property type="entry name" value="alpha/beta-Hydrolases"/>
    <property type="match status" value="1"/>
</dbReference>
<dbReference type="Pfam" id="PF06821">
    <property type="entry name" value="Ser_hydrolase"/>
    <property type="match status" value="1"/>
</dbReference>
<dbReference type="AlphaFoldDB" id="A0A0G1MK53"/>
<dbReference type="Proteomes" id="UP000034032">
    <property type="component" value="Unassembled WGS sequence"/>
</dbReference>
<dbReference type="GO" id="GO:0016787">
    <property type="term" value="F:hydrolase activity"/>
    <property type="evidence" value="ECO:0007669"/>
    <property type="project" value="InterPro"/>
</dbReference>
<dbReference type="Gene3D" id="3.40.50.1820">
    <property type="entry name" value="alpha/beta hydrolase"/>
    <property type="match status" value="1"/>
</dbReference>
<name>A0A0G1MK53_9BACT</name>
<evidence type="ECO:0000313" key="1">
    <source>
        <dbReference type="EMBL" id="KKT81182.1"/>
    </source>
</evidence>
<protein>
    <submittedName>
        <fullName evidence="1">Uncharacterized protein</fullName>
    </submittedName>
</protein>
<gene>
    <name evidence="1" type="ORF">UW79_C0024G0005</name>
</gene>
<dbReference type="PANTHER" id="PTHR15394:SF3">
    <property type="entry name" value="SERINE HYDROLASE RBBP9"/>
    <property type="match status" value="1"/>
</dbReference>
<sequence>MKNQVIVIHGGDSFDNYRDYLKFLRSWKINFDDYIQNRAGWKKNLAKKLGKDFQVILPNMPNSFNAKYSEWKIWFDKFVPYFKSGVIMVGHSMGGIFLAKYLSENKLSKKVKAVFLIAAPYDDKDSEYSLVDFILPKSLKKLEQQAGKIFIYQSKEDPVVPFADFGKYQKSLKNSIGRVFLGRGHFNQEDFPELIRDIKGLYK</sequence>
<dbReference type="PANTHER" id="PTHR15394">
    <property type="entry name" value="SERINE HYDROLASE RBBP9"/>
    <property type="match status" value="1"/>
</dbReference>
<evidence type="ECO:0000313" key="2">
    <source>
        <dbReference type="Proteomes" id="UP000034032"/>
    </source>
</evidence>
<reference evidence="1 2" key="1">
    <citation type="journal article" date="2015" name="Nature">
        <title>rRNA introns, odd ribosomes, and small enigmatic genomes across a large radiation of phyla.</title>
        <authorList>
            <person name="Brown C.T."/>
            <person name="Hug L.A."/>
            <person name="Thomas B.C."/>
            <person name="Sharon I."/>
            <person name="Castelle C.J."/>
            <person name="Singh A."/>
            <person name="Wilkins M.J."/>
            <person name="Williams K.H."/>
            <person name="Banfield J.F."/>
        </authorList>
    </citation>
    <scope>NUCLEOTIDE SEQUENCE [LARGE SCALE GENOMIC DNA]</scope>
</reference>
<dbReference type="EMBL" id="LCJR01000024">
    <property type="protein sequence ID" value="KKT81182.1"/>
    <property type="molecule type" value="Genomic_DNA"/>
</dbReference>
<proteinExistence type="predicted"/>
<dbReference type="InterPro" id="IPR010662">
    <property type="entry name" value="RBBP9/YdeN"/>
</dbReference>
<dbReference type="InterPro" id="IPR029058">
    <property type="entry name" value="AB_hydrolase_fold"/>
</dbReference>
<organism evidence="1 2">
    <name type="scientific">Candidatus Yanofskybacteria bacterium GW2011_GWA2_44_9</name>
    <dbReference type="NCBI Taxonomy" id="1619025"/>
    <lineage>
        <taxon>Bacteria</taxon>
        <taxon>Candidatus Yanofskyibacteriota</taxon>
    </lineage>
</organism>
<comment type="caution">
    <text evidence="1">The sequence shown here is derived from an EMBL/GenBank/DDBJ whole genome shotgun (WGS) entry which is preliminary data.</text>
</comment>
<accession>A0A0G1MK53</accession>